<dbReference type="Proteomes" id="UP001500037">
    <property type="component" value="Unassembled WGS sequence"/>
</dbReference>
<sequence length="130" mass="13498">MSEPARVRVRKTYPAATASGPSRAILNTGLTPRSGGAGEGGAGMGVPVGCEGGKEQAGRTVVRLRVNIGAPRRAGNGAHRSFCAVARTPGDLGTKYSVTECMWGIDAAVTCKQYQSQRENRGHEPPGAFD</sequence>
<protein>
    <submittedName>
        <fullName evidence="2">Uncharacterized protein</fullName>
    </submittedName>
</protein>
<comment type="caution">
    <text evidence="2">The sequence shown here is derived from an EMBL/GenBank/DDBJ whole genome shotgun (WGS) entry which is preliminary data.</text>
</comment>
<accession>A0ABN1WLS3</accession>
<dbReference type="EMBL" id="BAAALF010000094">
    <property type="protein sequence ID" value="GAA1251204.1"/>
    <property type="molecule type" value="Genomic_DNA"/>
</dbReference>
<feature type="region of interest" description="Disordered" evidence="1">
    <location>
        <begin position="13"/>
        <end position="42"/>
    </location>
</feature>
<evidence type="ECO:0000313" key="2">
    <source>
        <dbReference type="EMBL" id="GAA1251204.1"/>
    </source>
</evidence>
<reference evidence="2 3" key="1">
    <citation type="journal article" date="2019" name="Int. J. Syst. Evol. Microbiol.">
        <title>The Global Catalogue of Microorganisms (GCM) 10K type strain sequencing project: providing services to taxonomists for standard genome sequencing and annotation.</title>
        <authorList>
            <consortium name="The Broad Institute Genomics Platform"/>
            <consortium name="The Broad Institute Genome Sequencing Center for Infectious Disease"/>
            <person name="Wu L."/>
            <person name="Ma J."/>
        </authorList>
    </citation>
    <scope>NUCLEOTIDE SEQUENCE [LARGE SCALE GENOMIC DNA]</scope>
    <source>
        <strain evidence="2 3">JCM 13004</strain>
    </source>
</reference>
<proteinExistence type="predicted"/>
<gene>
    <name evidence="2" type="ORF">GCM10009665_47400</name>
</gene>
<name>A0ABN1WLS3_9ACTN</name>
<organism evidence="2 3">
    <name type="scientific">Kitasatospora nipponensis</name>
    <dbReference type="NCBI Taxonomy" id="258049"/>
    <lineage>
        <taxon>Bacteria</taxon>
        <taxon>Bacillati</taxon>
        <taxon>Actinomycetota</taxon>
        <taxon>Actinomycetes</taxon>
        <taxon>Kitasatosporales</taxon>
        <taxon>Streptomycetaceae</taxon>
        <taxon>Kitasatospora</taxon>
    </lineage>
</organism>
<evidence type="ECO:0000256" key="1">
    <source>
        <dbReference type="SAM" id="MobiDB-lite"/>
    </source>
</evidence>
<evidence type="ECO:0000313" key="3">
    <source>
        <dbReference type="Proteomes" id="UP001500037"/>
    </source>
</evidence>
<keyword evidence="3" id="KW-1185">Reference proteome</keyword>